<feature type="compositionally biased region" description="Basic and acidic residues" evidence="7">
    <location>
        <begin position="1142"/>
        <end position="1151"/>
    </location>
</feature>
<feature type="compositionally biased region" description="Low complexity" evidence="7">
    <location>
        <begin position="483"/>
        <end position="504"/>
    </location>
</feature>
<dbReference type="InterPro" id="IPR045124">
    <property type="entry name" value="Su(sable)-like"/>
</dbReference>
<feature type="domain" description="C3H1-type" evidence="8">
    <location>
        <begin position="278"/>
        <end position="305"/>
    </location>
</feature>
<dbReference type="InterPro" id="IPR054361">
    <property type="entry name" value="Znf-CCCH_ZC3H4/6/8"/>
</dbReference>
<feature type="compositionally biased region" description="Polar residues" evidence="7">
    <location>
        <begin position="1267"/>
        <end position="1276"/>
    </location>
</feature>
<keyword evidence="3" id="KW-0677">Repeat</keyword>
<feature type="domain" description="C3H1-type" evidence="8">
    <location>
        <begin position="335"/>
        <end position="358"/>
    </location>
</feature>
<feature type="region of interest" description="Disordered" evidence="7">
    <location>
        <begin position="24"/>
        <end position="110"/>
    </location>
</feature>
<dbReference type="InterPro" id="IPR000571">
    <property type="entry name" value="Znf_CCCH"/>
</dbReference>
<feature type="compositionally biased region" description="Basic and acidic residues" evidence="7">
    <location>
        <begin position="804"/>
        <end position="837"/>
    </location>
</feature>
<feature type="compositionally biased region" description="Basic and acidic residues" evidence="7">
    <location>
        <begin position="64"/>
        <end position="83"/>
    </location>
</feature>
<name>A0ABM1B7D6_LIMPO</name>
<feature type="region of interest" description="Disordered" evidence="7">
    <location>
        <begin position="475"/>
        <end position="628"/>
    </location>
</feature>
<feature type="compositionally biased region" description="Low complexity" evidence="7">
    <location>
        <begin position="514"/>
        <end position="529"/>
    </location>
</feature>
<feature type="zinc finger region" description="C3H1-type" evidence="6">
    <location>
        <begin position="278"/>
        <end position="305"/>
    </location>
</feature>
<organism evidence="9 10">
    <name type="scientific">Limulus polyphemus</name>
    <name type="common">Atlantic horseshoe crab</name>
    <dbReference type="NCBI Taxonomy" id="6850"/>
    <lineage>
        <taxon>Eukaryota</taxon>
        <taxon>Metazoa</taxon>
        <taxon>Ecdysozoa</taxon>
        <taxon>Arthropoda</taxon>
        <taxon>Chelicerata</taxon>
        <taxon>Merostomata</taxon>
        <taxon>Xiphosura</taxon>
        <taxon>Limulidae</taxon>
        <taxon>Limulus</taxon>
    </lineage>
</organism>
<dbReference type="PANTHER" id="PTHR13119:SF12">
    <property type="entry name" value="PROTEIN SUPPRESSOR OF SABLE"/>
    <property type="match status" value="1"/>
</dbReference>
<dbReference type="RefSeq" id="XP_013776302.1">
    <property type="nucleotide sequence ID" value="XM_013920848.2"/>
</dbReference>
<evidence type="ECO:0000256" key="2">
    <source>
        <dbReference type="ARBA" id="ARBA00022723"/>
    </source>
</evidence>
<evidence type="ECO:0000256" key="7">
    <source>
        <dbReference type="SAM" id="MobiDB-lite"/>
    </source>
</evidence>
<feature type="region of interest" description="Disordered" evidence="7">
    <location>
        <begin position="1126"/>
        <end position="1212"/>
    </location>
</feature>
<keyword evidence="2 6" id="KW-0479">Metal-binding</keyword>
<evidence type="ECO:0000313" key="10">
    <source>
        <dbReference type="RefSeq" id="XP_013776302.1"/>
    </source>
</evidence>
<keyword evidence="4 6" id="KW-0863">Zinc-finger</keyword>
<feature type="region of interest" description="Disordered" evidence="7">
    <location>
        <begin position="1030"/>
        <end position="1063"/>
    </location>
</feature>
<accession>A0ABM1B7D6</accession>
<feature type="compositionally biased region" description="Basic and acidic residues" evidence="7">
    <location>
        <begin position="673"/>
        <end position="685"/>
    </location>
</feature>
<feature type="compositionally biased region" description="Basic and acidic residues" evidence="7">
    <location>
        <begin position="530"/>
        <end position="567"/>
    </location>
</feature>
<dbReference type="Gene3D" id="4.10.1000.10">
    <property type="entry name" value="Zinc finger, CCCH-type"/>
    <property type="match status" value="1"/>
</dbReference>
<feature type="compositionally biased region" description="Low complexity" evidence="7">
    <location>
        <begin position="179"/>
        <end position="202"/>
    </location>
</feature>
<feature type="compositionally biased region" description="Basic and acidic residues" evidence="7">
    <location>
        <begin position="413"/>
        <end position="422"/>
    </location>
</feature>
<feature type="zinc finger region" description="C3H1-type" evidence="6">
    <location>
        <begin position="307"/>
        <end position="334"/>
    </location>
</feature>
<feature type="compositionally biased region" description="Basic and acidic residues" evidence="7">
    <location>
        <begin position="388"/>
        <end position="397"/>
    </location>
</feature>
<dbReference type="GeneID" id="106461058"/>
<feature type="compositionally biased region" description="Basic residues" evidence="7">
    <location>
        <begin position="99"/>
        <end position="110"/>
    </location>
</feature>
<sequence>MALDSVFAIAPLLVGERNKDTLNEGEIESEEIKVNGISEPQEDVDLEEGEILDDSEEEVTPVGDVKEQNEVKESPALEQKQELEQSEPLDVDLGDDSLKKKKKKRKKKKKIVNDIEPIHLEVAKEGKLKKQKKKHTKYVDHDRIVEEESWFTRSPSPGYSPTYYKSHRDYHHEYDDDYPSAYGSPGPYDSPYDSPDYLRSPYNSTSPFSDCSYNEDSDDLDERAPRSHHHSGHSQRKGPSRHYVSERGGRKRKTKGSRGGPENKKAKKGKKKIKNKRENRKQMCKFYLEGNCFRGDDCPYLHDHTLSKKKELCKFYIHGFCARGENCLFMHSEFPCKFFHTGAKCYAENNCIFSHAELTAETRKILDKYLESEKMEDDDKDGAGGDASRLKGSERGHSPSKKRPSLLGSPPRHVKEQAESWRQEVQQQQLQRRLKNQMRQQQRQQFSYNGGILSPPQNSYDRLNFYSDTLQSQKKLGHGLQAPPGIVSLGSSSGLLKPPSSMSPNRESEETGEFNSSSFQSRTSSNRWSQVEDQKYSFHDQSERGSKGSHFNHDHISQQGHDSERSLSRYVNDTSKLKEQEESKEEIMQGSPLHSVEEESCGLPLSASPPSDTNSSQGANNVISIPSHLPRRQKQLFLRIQQQQKEVGESSTEGLEEQDLKPEEEYTEEKEQEDSVNKEKGKNVEWDSSEDDDDTEDQPLTAVLKKLQQMPPPPKPQIQVKETPATSQPTLNIAEMLSAIKQQTNISSSPAVAQAFSQQPEFWKNILAGTAPVPVVKSVSNASSDPVVTTVENSEQRIGGTNSKDPRVKEVQELVPSRDPRVGQSHRDPRLQSRDSRMGSSTSTRDPRLGGGGGVTATQSVNTTNSSSSEHSLSAQSTIDSMVKTETSEKSRSVTKNARYKLHPVSKSHPNYITYVIAGHGDPKLFNDPRVRKHLTEVPPPTQLQISPPTQTSLLGNFPETLPNNAVNYMSRELMLQSEGQHSLPPLPILVNNTLPTAAELFGSTENKPVSVKPVDPRLIKGVTAVSSDPRLLRQNTSSGSTPPHIQDQSWPVTSLPNPSVSHLPRSITDPRLASLHQVGRAGLPLKQIGLSVNPVSISHQLGQKLGLSQILQNVVSVGSGGGVPNISNLCSKPSVGSATDPRLKASETTDVHTNTSTHDAPQKSETSFGDNEKQKVSQFNRKSSRDYVSPLNLYNDQSDGSSTYNSYNRRPKLRQSAKTLTTSCEAVTLTSSVSTVTDPRTQALQETSLKGTGSPSHSPVTFVPDDNQSPKDNGQQASLKEVFKTFDPTVSPFC</sequence>
<feature type="domain" description="C3H1-type" evidence="8">
    <location>
        <begin position="307"/>
        <end position="334"/>
    </location>
</feature>
<evidence type="ECO:0000256" key="3">
    <source>
        <dbReference type="ARBA" id="ARBA00022737"/>
    </source>
</evidence>
<feature type="region of interest" description="Disordered" evidence="7">
    <location>
        <begin position="1247"/>
        <end position="1276"/>
    </location>
</feature>
<protein>
    <submittedName>
        <fullName evidence="10">Zinc finger CCCH domain-containing protein 4-like isoform X1</fullName>
    </submittedName>
</protein>
<feature type="compositionally biased region" description="Basic residues" evidence="7">
    <location>
        <begin position="265"/>
        <end position="276"/>
    </location>
</feature>
<feature type="zinc finger region" description="C3H1-type" evidence="6">
    <location>
        <begin position="335"/>
        <end position="358"/>
    </location>
</feature>
<reference evidence="10" key="1">
    <citation type="submission" date="2025-08" db="UniProtKB">
        <authorList>
            <consortium name="RefSeq"/>
        </authorList>
    </citation>
    <scope>IDENTIFICATION</scope>
    <source>
        <tissue evidence="10">Muscle</tissue>
    </source>
</reference>
<dbReference type="Pfam" id="PF00642">
    <property type="entry name" value="zf-CCCH"/>
    <property type="match status" value="1"/>
</dbReference>
<feature type="region of interest" description="Disordered" evidence="7">
    <location>
        <begin position="782"/>
        <end position="895"/>
    </location>
</feature>
<evidence type="ECO:0000256" key="5">
    <source>
        <dbReference type="ARBA" id="ARBA00022833"/>
    </source>
</evidence>
<feature type="compositionally biased region" description="Low complexity" evidence="7">
    <location>
        <begin position="856"/>
        <end position="878"/>
    </location>
</feature>
<keyword evidence="1" id="KW-0597">Phosphoprotein</keyword>
<evidence type="ECO:0000259" key="8">
    <source>
        <dbReference type="PROSITE" id="PS50103"/>
    </source>
</evidence>
<dbReference type="PROSITE" id="PS50103">
    <property type="entry name" value="ZF_C3H1"/>
    <property type="match status" value="3"/>
</dbReference>
<feature type="region of interest" description="Disordered" evidence="7">
    <location>
        <begin position="641"/>
        <end position="725"/>
    </location>
</feature>
<evidence type="ECO:0000256" key="4">
    <source>
        <dbReference type="ARBA" id="ARBA00022771"/>
    </source>
</evidence>
<evidence type="ECO:0000256" key="1">
    <source>
        <dbReference type="ARBA" id="ARBA00022553"/>
    </source>
</evidence>
<feature type="compositionally biased region" description="Acidic residues" evidence="7">
    <location>
        <begin position="687"/>
        <end position="697"/>
    </location>
</feature>
<feature type="compositionally biased region" description="Basic residues" evidence="7">
    <location>
        <begin position="226"/>
        <end position="240"/>
    </location>
</feature>
<feature type="compositionally biased region" description="Acidic residues" evidence="7">
    <location>
        <begin position="40"/>
        <end position="59"/>
    </location>
</feature>
<feature type="compositionally biased region" description="Basic and acidic residues" evidence="7">
    <location>
        <begin position="575"/>
        <end position="587"/>
    </location>
</feature>
<feature type="compositionally biased region" description="Polar residues" evidence="7">
    <location>
        <begin position="1034"/>
        <end position="1061"/>
    </location>
</feature>
<dbReference type="Pfam" id="PF22623">
    <property type="entry name" value="zf-CCCH_9"/>
    <property type="match status" value="1"/>
</dbReference>
<dbReference type="InterPro" id="IPR036855">
    <property type="entry name" value="Znf_CCCH_sf"/>
</dbReference>
<proteinExistence type="predicted"/>
<dbReference type="Proteomes" id="UP000694941">
    <property type="component" value="Unplaced"/>
</dbReference>
<feature type="compositionally biased region" description="Acidic residues" evidence="7">
    <location>
        <begin position="84"/>
        <end position="95"/>
    </location>
</feature>
<feature type="compositionally biased region" description="Basic and acidic residues" evidence="7">
    <location>
        <begin position="137"/>
        <end position="146"/>
    </location>
</feature>
<feature type="region of interest" description="Disordered" evidence="7">
    <location>
        <begin position="123"/>
        <end position="276"/>
    </location>
</feature>
<evidence type="ECO:0000256" key="6">
    <source>
        <dbReference type="PROSITE-ProRule" id="PRU00723"/>
    </source>
</evidence>
<dbReference type="Pfam" id="PF14608">
    <property type="entry name" value="zf-CCCH_2"/>
    <property type="match status" value="1"/>
</dbReference>
<keyword evidence="9" id="KW-1185">Reference proteome</keyword>
<dbReference type="SUPFAM" id="SSF90229">
    <property type="entry name" value="CCCH zinc finger"/>
    <property type="match status" value="3"/>
</dbReference>
<gene>
    <name evidence="10" type="primary">LOC106461058</name>
</gene>
<evidence type="ECO:0000313" key="9">
    <source>
        <dbReference type="Proteomes" id="UP000694941"/>
    </source>
</evidence>
<feature type="compositionally biased region" description="Low complexity" evidence="7">
    <location>
        <begin position="423"/>
        <end position="445"/>
    </location>
</feature>
<dbReference type="SMART" id="SM00356">
    <property type="entry name" value="ZnF_C3H1"/>
    <property type="match status" value="3"/>
</dbReference>
<feature type="compositionally biased region" description="Polar residues" evidence="7">
    <location>
        <begin position="1152"/>
        <end position="1170"/>
    </location>
</feature>
<dbReference type="PANTHER" id="PTHR13119">
    <property type="entry name" value="ZINC FINGER CCCH DOMAIN-CONTAINING PROTEI"/>
    <property type="match status" value="1"/>
</dbReference>
<feature type="region of interest" description="Disordered" evidence="7">
    <location>
        <begin position="374"/>
        <end position="455"/>
    </location>
</feature>
<feature type="compositionally biased region" description="Polar residues" evidence="7">
    <location>
        <begin position="608"/>
        <end position="624"/>
    </location>
</feature>
<feature type="compositionally biased region" description="Polar residues" evidence="7">
    <location>
        <begin position="782"/>
        <end position="793"/>
    </location>
</feature>
<keyword evidence="5 6" id="KW-0862">Zinc</keyword>
<feature type="compositionally biased region" description="Polar residues" evidence="7">
    <location>
        <begin position="1126"/>
        <end position="1138"/>
    </location>
</feature>
<feature type="compositionally biased region" description="Polar residues" evidence="7">
    <location>
        <begin position="1247"/>
        <end position="1260"/>
    </location>
</feature>
<feature type="compositionally biased region" description="Polar residues" evidence="7">
    <location>
        <begin position="1193"/>
        <end position="1209"/>
    </location>
</feature>
<feature type="compositionally biased region" description="Polar residues" evidence="7">
    <location>
        <begin position="203"/>
        <end position="212"/>
    </location>
</feature>